<name>A0A0A8ZK21_ARUDO</name>
<dbReference type="AlphaFoldDB" id="A0A0A8ZK21"/>
<sequence length="32" mass="3781">MLRDWNAIQGLCGNRNFNHDDVIDFPPFVQFT</sequence>
<evidence type="ECO:0000313" key="1">
    <source>
        <dbReference type="EMBL" id="JAD39126.1"/>
    </source>
</evidence>
<dbReference type="EMBL" id="GBRH01258769">
    <property type="protein sequence ID" value="JAD39126.1"/>
    <property type="molecule type" value="Transcribed_RNA"/>
</dbReference>
<organism evidence="1">
    <name type="scientific">Arundo donax</name>
    <name type="common">Giant reed</name>
    <name type="synonym">Donax arundinaceus</name>
    <dbReference type="NCBI Taxonomy" id="35708"/>
    <lineage>
        <taxon>Eukaryota</taxon>
        <taxon>Viridiplantae</taxon>
        <taxon>Streptophyta</taxon>
        <taxon>Embryophyta</taxon>
        <taxon>Tracheophyta</taxon>
        <taxon>Spermatophyta</taxon>
        <taxon>Magnoliopsida</taxon>
        <taxon>Liliopsida</taxon>
        <taxon>Poales</taxon>
        <taxon>Poaceae</taxon>
        <taxon>PACMAD clade</taxon>
        <taxon>Arundinoideae</taxon>
        <taxon>Arundineae</taxon>
        <taxon>Arundo</taxon>
    </lineage>
</organism>
<reference evidence="1" key="1">
    <citation type="submission" date="2014-09" db="EMBL/GenBank/DDBJ databases">
        <authorList>
            <person name="Magalhaes I.L.F."/>
            <person name="Oliveira U."/>
            <person name="Santos F.R."/>
            <person name="Vidigal T.H.D.A."/>
            <person name="Brescovit A.D."/>
            <person name="Santos A.J."/>
        </authorList>
    </citation>
    <scope>NUCLEOTIDE SEQUENCE</scope>
    <source>
        <tissue evidence="1">Shoot tissue taken approximately 20 cm above the soil surface</tissue>
    </source>
</reference>
<proteinExistence type="predicted"/>
<accession>A0A0A8ZK21</accession>
<protein>
    <submittedName>
        <fullName evidence="1">Uncharacterized protein</fullName>
    </submittedName>
</protein>
<reference evidence="1" key="2">
    <citation type="journal article" date="2015" name="Data Brief">
        <title>Shoot transcriptome of the giant reed, Arundo donax.</title>
        <authorList>
            <person name="Barrero R.A."/>
            <person name="Guerrero F.D."/>
            <person name="Moolhuijzen P."/>
            <person name="Goolsby J.A."/>
            <person name="Tidwell J."/>
            <person name="Bellgard S.E."/>
            <person name="Bellgard M.I."/>
        </authorList>
    </citation>
    <scope>NUCLEOTIDE SEQUENCE</scope>
    <source>
        <tissue evidence="1">Shoot tissue taken approximately 20 cm above the soil surface</tissue>
    </source>
</reference>